<reference evidence="1" key="1">
    <citation type="submission" date="2020-12" db="EMBL/GenBank/DDBJ databases">
        <title>Prauserella sp. ASG 168, a novel actinomycete isolated from cave rock.</title>
        <authorList>
            <person name="Suriyachadkun C."/>
        </authorList>
    </citation>
    <scope>NUCLEOTIDE SEQUENCE</scope>
    <source>
        <strain evidence="1">ASG 168</strain>
    </source>
</reference>
<proteinExistence type="predicted"/>
<evidence type="ECO:0000313" key="2">
    <source>
        <dbReference type="Proteomes" id="UP000635245"/>
    </source>
</evidence>
<protein>
    <submittedName>
        <fullName evidence="1">Uncharacterized protein</fullName>
    </submittedName>
</protein>
<accession>A0A934V2R4</accession>
<evidence type="ECO:0000313" key="1">
    <source>
        <dbReference type="EMBL" id="MBK1783417.1"/>
    </source>
</evidence>
<gene>
    <name evidence="1" type="ORF">JHE00_03690</name>
</gene>
<organism evidence="1 2">
    <name type="scientific">Prauserella cavernicola</name>
    <dbReference type="NCBI Taxonomy" id="2800127"/>
    <lineage>
        <taxon>Bacteria</taxon>
        <taxon>Bacillati</taxon>
        <taxon>Actinomycetota</taxon>
        <taxon>Actinomycetes</taxon>
        <taxon>Pseudonocardiales</taxon>
        <taxon>Pseudonocardiaceae</taxon>
        <taxon>Prauserella</taxon>
    </lineage>
</organism>
<dbReference type="EMBL" id="JAENJH010000001">
    <property type="protein sequence ID" value="MBK1783417.1"/>
    <property type="molecule type" value="Genomic_DNA"/>
</dbReference>
<sequence length="194" mass="20972">MPTAESELKLVTKELSQLWLRPGERLLLACVPISGYVGLLLDGELRLPHEPLSPMPEVTLGTPRWPLPAAFTIESRGADWADDPTVAFWASARDPAQHAVRFADHFAHSQGEAGLTLTSQRVAVVYPARILADAASRHAFVTVCELAPQSVRSVSGAHVGRSIPNPLVIRVDFADGSTLFVRDPLAARRLTPGT</sequence>
<keyword evidence="2" id="KW-1185">Reference proteome</keyword>
<comment type="caution">
    <text evidence="1">The sequence shown here is derived from an EMBL/GenBank/DDBJ whole genome shotgun (WGS) entry which is preliminary data.</text>
</comment>
<dbReference type="Proteomes" id="UP000635245">
    <property type="component" value="Unassembled WGS sequence"/>
</dbReference>
<dbReference type="AlphaFoldDB" id="A0A934V2R4"/>
<name>A0A934V2R4_9PSEU</name>